<reference evidence="1" key="1">
    <citation type="submission" date="2018-06" db="EMBL/GenBank/DDBJ databases">
        <authorList>
            <person name="Zhirakovskaya E."/>
        </authorList>
    </citation>
    <scope>NUCLEOTIDE SEQUENCE</scope>
</reference>
<organism evidence="1">
    <name type="scientific">hydrothermal vent metagenome</name>
    <dbReference type="NCBI Taxonomy" id="652676"/>
    <lineage>
        <taxon>unclassified sequences</taxon>
        <taxon>metagenomes</taxon>
        <taxon>ecological metagenomes</taxon>
    </lineage>
</organism>
<proteinExistence type="predicted"/>
<dbReference type="AlphaFoldDB" id="A0A3B0WCQ7"/>
<accession>A0A3B0WCQ7</accession>
<sequence length="86" mass="9826">MKTITVKADNEFNTLLNQLTSRLHTTRSNVIRTAVKNYMKFLDKEALRQKIQAASLKTRQQTIQASDDFEAANNDGLNHLAIKHEL</sequence>
<gene>
    <name evidence="1" type="ORF">MNBD_GAMMA06-2209</name>
</gene>
<dbReference type="GO" id="GO:0006355">
    <property type="term" value="P:regulation of DNA-templated transcription"/>
    <property type="evidence" value="ECO:0007669"/>
    <property type="project" value="InterPro"/>
</dbReference>
<dbReference type="Gene3D" id="1.10.1220.10">
    <property type="entry name" value="Met repressor-like"/>
    <property type="match status" value="1"/>
</dbReference>
<evidence type="ECO:0008006" key="2">
    <source>
        <dbReference type="Google" id="ProtNLM"/>
    </source>
</evidence>
<protein>
    <recommendedName>
        <fullName evidence="2">Ribbon-helix-helix protein CopG domain-containing protein</fullName>
    </recommendedName>
</protein>
<dbReference type="InterPro" id="IPR013321">
    <property type="entry name" value="Arc_rbn_hlx_hlx"/>
</dbReference>
<name>A0A3B0WCQ7_9ZZZZ</name>
<evidence type="ECO:0000313" key="1">
    <source>
        <dbReference type="EMBL" id="VAW50200.1"/>
    </source>
</evidence>
<dbReference type="EMBL" id="UOFD01000008">
    <property type="protein sequence ID" value="VAW50200.1"/>
    <property type="molecule type" value="Genomic_DNA"/>
</dbReference>